<feature type="region of interest" description="Disordered" evidence="8">
    <location>
        <begin position="1325"/>
        <end position="1394"/>
    </location>
</feature>
<dbReference type="GO" id="GO:0000981">
    <property type="term" value="F:DNA-binding transcription factor activity, RNA polymerase II-specific"/>
    <property type="evidence" value="ECO:0007669"/>
    <property type="project" value="TreeGrafter"/>
</dbReference>
<feature type="region of interest" description="Disordered" evidence="8">
    <location>
        <begin position="1872"/>
        <end position="1897"/>
    </location>
</feature>
<evidence type="ECO:0000256" key="4">
    <source>
        <dbReference type="ARBA" id="ARBA00022771"/>
    </source>
</evidence>
<feature type="domain" description="C2H2-type" evidence="9">
    <location>
        <begin position="649"/>
        <end position="677"/>
    </location>
</feature>
<feature type="compositionally biased region" description="Acidic residues" evidence="8">
    <location>
        <begin position="1"/>
        <end position="11"/>
    </location>
</feature>
<feature type="region of interest" description="Disordered" evidence="8">
    <location>
        <begin position="767"/>
        <end position="802"/>
    </location>
</feature>
<feature type="compositionally biased region" description="Low complexity" evidence="8">
    <location>
        <begin position="1344"/>
        <end position="1353"/>
    </location>
</feature>
<gene>
    <name evidence="10" type="ORF">OCTVUL_1B008464</name>
</gene>
<feature type="domain" description="C2H2-type" evidence="9">
    <location>
        <begin position="1407"/>
        <end position="1429"/>
    </location>
</feature>
<feature type="region of interest" description="Disordered" evidence="8">
    <location>
        <begin position="289"/>
        <end position="328"/>
    </location>
</feature>
<feature type="region of interest" description="Disordered" evidence="8">
    <location>
        <begin position="1746"/>
        <end position="1804"/>
    </location>
</feature>
<feature type="region of interest" description="Disordered" evidence="8">
    <location>
        <begin position="1"/>
        <end position="45"/>
    </location>
</feature>
<dbReference type="Pfam" id="PF00096">
    <property type="entry name" value="zf-C2H2"/>
    <property type="match status" value="1"/>
</dbReference>
<feature type="domain" description="C2H2-type" evidence="9">
    <location>
        <begin position="1816"/>
        <end position="1843"/>
    </location>
</feature>
<feature type="domain" description="C2H2-type" evidence="9">
    <location>
        <begin position="703"/>
        <end position="730"/>
    </location>
</feature>
<feature type="compositionally biased region" description="Basic and acidic residues" evidence="8">
    <location>
        <begin position="1325"/>
        <end position="1339"/>
    </location>
</feature>
<feature type="region of interest" description="Disordered" evidence="8">
    <location>
        <begin position="475"/>
        <end position="515"/>
    </location>
</feature>
<feature type="domain" description="C2H2-type" evidence="9">
    <location>
        <begin position="622"/>
        <end position="645"/>
    </location>
</feature>
<feature type="compositionally biased region" description="Acidic residues" evidence="8">
    <location>
        <begin position="480"/>
        <end position="494"/>
    </location>
</feature>
<dbReference type="GO" id="GO:0000977">
    <property type="term" value="F:RNA polymerase II transcription regulatory region sequence-specific DNA binding"/>
    <property type="evidence" value="ECO:0007669"/>
    <property type="project" value="TreeGrafter"/>
</dbReference>
<feature type="compositionally biased region" description="Basic and acidic residues" evidence="8">
    <location>
        <begin position="2069"/>
        <end position="2080"/>
    </location>
</feature>
<accession>A0AA36BF23</accession>
<feature type="compositionally biased region" description="Polar residues" evidence="8">
    <location>
        <begin position="786"/>
        <end position="799"/>
    </location>
</feature>
<dbReference type="SUPFAM" id="SSF57667">
    <property type="entry name" value="beta-beta-alpha zinc fingers"/>
    <property type="match status" value="14"/>
</dbReference>
<evidence type="ECO:0000313" key="11">
    <source>
        <dbReference type="Proteomes" id="UP001162480"/>
    </source>
</evidence>
<feature type="domain" description="C2H2-type" evidence="9">
    <location>
        <begin position="2330"/>
        <end position="2357"/>
    </location>
</feature>
<evidence type="ECO:0000313" key="10">
    <source>
        <dbReference type="EMBL" id="CAI9733231.1"/>
    </source>
</evidence>
<feature type="domain" description="C2H2-type" evidence="9">
    <location>
        <begin position="173"/>
        <end position="200"/>
    </location>
</feature>
<dbReference type="InterPro" id="IPR036236">
    <property type="entry name" value="Znf_C2H2_sf"/>
</dbReference>
<feature type="domain" description="C2H2-type" evidence="9">
    <location>
        <begin position="2402"/>
        <end position="2429"/>
    </location>
</feature>
<feature type="compositionally biased region" description="Low complexity" evidence="8">
    <location>
        <begin position="2746"/>
        <end position="2757"/>
    </location>
</feature>
<dbReference type="EMBL" id="OX597827">
    <property type="protein sequence ID" value="CAI9733231.1"/>
    <property type="molecule type" value="Genomic_DNA"/>
</dbReference>
<feature type="compositionally biased region" description="Polar residues" evidence="8">
    <location>
        <begin position="1784"/>
        <end position="1794"/>
    </location>
</feature>
<feature type="domain" description="C2H2-type" evidence="9">
    <location>
        <begin position="1925"/>
        <end position="1952"/>
    </location>
</feature>
<dbReference type="SMART" id="SM00355">
    <property type="entry name" value="ZnF_C2H2"/>
    <property type="match status" value="34"/>
</dbReference>
<reference evidence="10" key="1">
    <citation type="submission" date="2023-08" db="EMBL/GenBank/DDBJ databases">
        <authorList>
            <person name="Alioto T."/>
            <person name="Alioto T."/>
            <person name="Gomez Garrido J."/>
        </authorList>
    </citation>
    <scope>NUCLEOTIDE SEQUENCE</scope>
</reference>
<feature type="compositionally biased region" description="Acidic residues" evidence="8">
    <location>
        <begin position="502"/>
        <end position="515"/>
    </location>
</feature>
<feature type="region of interest" description="Disordered" evidence="8">
    <location>
        <begin position="2248"/>
        <end position="2267"/>
    </location>
</feature>
<feature type="region of interest" description="Disordered" evidence="8">
    <location>
        <begin position="2746"/>
        <end position="2817"/>
    </location>
</feature>
<feature type="compositionally biased region" description="Polar residues" evidence="8">
    <location>
        <begin position="312"/>
        <end position="322"/>
    </location>
</feature>
<feature type="compositionally biased region" description="Acidic residues" evidence="8">
    <location>
        <begin position="115"/>
        <end position="128"/>
    </location>
</feature>
<feature type="region of interest" description="Disordered" evidence="8">
    <location>
        <begin position="2058"/>
        <end position="2081"/>
    </location>
</feature>
<feature type="domain" description="C2H2-type" evidence="9">
    <location>
        <begin position="1141"/>
        <end position="1169"/>
    </location>
</feature>
<dbReference type="PANTHER" id="PTHR24381:SF393">
    <property type="entry name" value="CHROMATIN-LINKED ADAPTOR FOR MSL PROTEINS, ISOFORM B"/>
    <property type="match status" value="1"/>
</dbReference>
<name>A0AA36BF23_OCTVU</name>
<keyword evidence="5" id="KW-0862">Zinc</keyword>
<dbReference type="InterPro" id="IPR013087">
    <property type="entry name" value="Znf_C2H2_type"/>
</dbReference>
<evidence type="ECO:0000256" key="3">
    <source>
        <dbReference type="ARBA" id="ARBA00022737"/>
    </source>
</evidence>
<feature type="domain" description="C2H2-type" evidence="9">
    <location>
        <begin position="2593"/>
        <end position="2620"/>
    </location>
</feature>
<dbReference type="PANTHER" id="PTHR24381">
    <property type="entry name" value="ZINC FINGER PROTEIN"/>
    <property type="match status" value="1"/>
</dbReference>
<sequence length="2850" mass="318745">MADCSSEDGMSEEPSSKWQQKRTHTPKLGEQEADDATVKEQPAKSSSSVSCEKSDICCVLCHQTFPSTAMSKFRIHMRHCHSLQVLIQCQVCLQTFSETTRLNHHLCSNNATSSQEDEEEEDEEEDDNSVQSSNNRHVDVTKLNESCHLCSETFSTLYEINIHRWSTPGGKVYRCLTCSKMIGGLANLSEHIDSHSRRRSLRHKRQPKTEKKRKTKKVFRCDFCTNTFSNLSLTMEHRLNVHTNGISSLTCNCCGHVFPDSTYLGSHLAQPQCTSDSEQTDTASTCMEEDECNKSNKDNPNPTPKPFDAASPLNTMSSTDVSSELKNHVTAEKEKGVSFSADSQRSEGMYQCEACRFTFNLGQCHVTESDQVICPSCDCILETVASELRANRLDSGMDKAGTKDSFRPMLDGLVLSHQMPDVAVQAEGYDVVKQHQECLSQSVEISDVDSENEDVTVLRCEGLNTNNGMCVASYKHKDVDEEEGDDEDDGDDEDGGGRDDGGSGDDDDDDDDDDDCAVVEVTIPDVKKCNDNKPTMSAAVINIDVVSDEENTNVTIVDAKQTEGASKKTGRVGFKTKTKTSGITKSTLKKTIGAKLAKKLKISSKMDPTIKEDGQSTEKKIFQCDVCHLTFGSVTWIMRHRKNHAEVSFTCQNCKHVFSRSCELGHHLSKCHSGKPAVVVVADKVPKKVPKPEGSSKGQGKIYTCDFCFLSFASVSWVMRHRREHSRNISSYECQVCSKVYEKSSEFGRHLSVCTILKSKQLKSAETKPDVSLPKKESPKKRLSTEETPCTQDSSVSDTTAKKSSSEQERKFKCDYCWQLFASARWVIRHRKIHSSDPVCQFCFKPFEKSVELGKHLGTDCTNKRKLDNVPDTTTSACESDNAPDDVTICENDNTPDTTLCDSDNGADDVTLYEKDNTSEIAIVCESDNVTDDVILCENDDDNNNNNNSNKDNAPDVATLCNSIESIADSDESSATIKTDMTNVTTTPTNTNTNLTATTTIAINDNQTVTTGENKQVWESNFHCDYCPQSFANARWVIRHRKQHFTEENLTCQRCRGQFSRSADLGKHLAVCPQISSTQMFAESAAAAAAASYSHKPNSPEAFIRDDENTSVFSCDLCGQTYASARWVMRHRRSHSNGDSYICQNCHQVFARSVEISKHLGSCHLPTEPHSLMMNASSSMAMKNFEQNSTLNQIPNVTSTVTTSAPIVSDTDPTLWQKSVIVLGNPIHANTEVPQSEVIYENQQKGKKSFIGAKTENSLNLVKRSESHLQDDVKIFHNQNTDSSSHIGGTSETAAVVYTTTPSTSALTVSSPAGFNNEVARTINKDTRTVHNMSNDKPRRQACSPLPSLSLSPPTFPPLPSLPSSVPPPPPCIPPPSLPSSSLPSPPPPTTTFAPPLVSQQLTARVLQCDFCPETFLLPSILLQHRKSHPDGSLPYQCPDCASILENQYELAGHLQDCPQKSSQPYDYSLSGNALEDPCLLKKEKGTAKFSECLKETSPKERKESWNAKPSLTINNSTLIKPSSSPTKMPLNTIASKDSYKCDYCSEGFPNASSLLRHRCRHTMSMNCRRCGKLFINLNDLAVHFSHPCSPTKKHSLPASFETKQYRCDFCQKEYGGSNWIMRHRRFHTSEKKYLCRICGYVASTPGNMAKHLSHCPWVNCKTSNNTKHLYPLPGHRELLPKPQQFKQEPNIFKNPLDLFRCTFCNEAFATESQMIQHQYVHMEINSSSSMQFNVSMKPLNLSVKKPSSSISSSANAEMIAKEDAEEEPLSKPSADTPKDTSADDGSSVNNVNEPSKPVASSVMKQWNQPVNSKIFHCDFCGQAFASNNWVMRHRRLHTKESRYTCRNCGDCFDISHEMAVHLIVCKHTSTKGNSELPNRSNSNQENSNQSPNQQHQSKEIGFLMNNKMTDSSTIENHQENKIIYTCDFCGKDFGSNNWIIRHRKLHTQETIFECRVCGEGFVHSHQIASHLTSCRRPTKKDYKLAKRALMNSEALASSKLRSTGRSADCKRFLNTFPLCDFCGLHFPSRQLTVVEEGKKKCRLCIQQIHRPWKINQRKDSIPNSCNKDTGHSQSEESKQHLKLHTYDNVAAKSQLHLLPSLNQLNNTSETESTSLPSSRVPSSSGKPSDFSSFSSTVSSMQLANEKRKSSLDYQSYFNQSNEEVLLTQPNKKCKLMVGESSGNLLASSDSGNQQNIYNENKHQLKANLSSTEEYSAPLLPKTPLQAETSLSDCPSIKNNTDYLEKCQNDSPLQTNFGHSEREENRGRENVLPFKEEITFCNLGPSQSVENALKSDEKGTDAHSSDDSEYGSSLEKFAESLNLICKKSKFRCDFCEEAFAVAAHLIKHRVKHISDTSLWCRNCRRILPTSQDLAQHLSWCRLQSKDSSSEGSLRQHNSDKMYKCDFCSQRFGHSLRVMKHRKDHVQEEGIFRCRRCDTVFYRSGVFADHLASCCLSRRTGYDSPRANGKTVTSPPMIIRNGTAHSWRRFVFADRQKLQRLFHCDFCRKTFAGSNWIMRHRRGHTNEMPYKCRLCSAVFIQPGCMAEHLLTCVASGSASVSGLSSGENYTSGKSLSDSSPKFVPPNKNQTKGLFRCDFCGRKFPSIKEGLLHRQCHNESFTATLHCRCCRKVCESLNDLGIHLTHCSLCKDKPNMLLHDSLPANKTPKLKIPNVLQRQQQRVGDPVNKRCAVFACDICGKPFLGVPLLLEHRQSHAKEIDIHKCYNCREKLECPMSEHLLVCNSSRTYRNRDTNNNNNKHSKKKSPAKHNHLKKYAEQHSAVRPSSSSSSSNSKVDMVSETQDQLSGAEDNSSETDDGSNTKFTFECCGLTFQTVDDFTNHIKCHQRWPRF</sequence>
<feature type="domain" description="C2H2-type" evidence="9">
    <location>
        <begin position="1700"/>
        <end position="1727"/>
    </location>
</feature>
<feature type="compositionally biased region" description="Pro residues" evidence="8">
    <location>
        <begin position="1354"/>
        <end position="1390"/>
    </location>
</feature>
<feature type="domain" description="C2H2-type" evidence="9">
    <location>
        <begin position="2501"/>
        <end position="2528"/>
    </location>
</feature>
<evidence type="ECO:0000256" key="5">
    <source>
        <dbReference type="ARBA" id="ARBA00022833"/>
    </source>
</evidence>
<feature type="compositionally biased region" description="Low complexity" evidence="8">
    <location>
        <begin position="1881"/>
        <end position="1896"/>
    </location>
</feature>
<evidence type="ECO:0000256" key="2">
    <source>
        <dbReference type="ARBA" id="ARBA00022723"/>
    </source>
</evidence>
<protein>
    <submittedName>
        <fullName evidence="10">Finger 182-like isoform X1</fullName>
    </submittedName>
</protein>
<evidence type="ECO:0000256" key="8">
    <source>
        <dbReference type="SAM" id="MobiDB-lite"/>
    </source>
</evidence>
<feature type="compositionally biased region" description="Polar residues" evidence="8">
    <location>
        <begin position="2249"/>
        <end position="2258"/>
    </location>
</feature>
<feature type="region of interest" description="Disordered" evidence="8">
    <location>
        <begin position="2107"/>
        <end position="2135"/>
    </location>
</feature>
<feature type="region of interest" description="Disordered" evidence="8">
    <location>
        <begin position="109"/>
        <end position="135"/>
    </location>
</feature>
<feature type="domain" description="C2H2-type" evidence="9">
    <location>
        <begin position="2692"/>
        <end position="2719"/>
    </location>
</feature>
<feature type="compositionally biased region" description="Basic and acidic residues" evidence="8">
    <location>
        <begin position="2293"/>
        <end position="2306"/>
    </location>
</feature>
<feature type="domain" description="C2H2-type" evidence="9">
    <location>
        <begin position="1022"/>
        <end position="1049"/>
    </location>
</feature>
<proteinExistence type="predicted"/>
<feature type="compositionally biased region" description="Basic residues" evidence="8">
    <location>
        <begin position="196"/>
        <end position="214"/>
    </location>
</feature>
<feature type="domain" description="C2H2-type" evidence="9">
    <location>
        <begin position="1844"/>
        <end position="1873"/>
    </location>
</feature>
<keyword evidence="4 7" id="KW-0863">Zinc-finger</keyword>
<evidence type="ECO:0000256" key="1">
    <source>
        <dbReference type="ARBA" id="ARBA00004123"/>
    </source>
</evidence>
<keyword evidence="6" id="KW-0539">Nucleus</keyword>
<dbReference type="GO" id="GO:0008270">
    <property type="term" value="F:zinc ion binding"/>
    <property type="evidence" value="ECO:0007669"/>
    <property type="project" value="UniProtKB-KW"/>
</dbReference>
<feature type="domain" description="C2H2-type" evidence="9">
    <location>
        <begin position="1540"/>
        <end position="1567"/>
    </location>
</feature>
<evidence type="ECO:0000259" key="9">
    <source>
        <dbReference type="PROSITE" id="PS50157"/>
    </source>
</evidence>
<keyword evidence="11" id="KW-1185">Reference proteome</keyword>
<organism evidence="10 11">
    <name type="scientific">Octopus vulgaris</name>
    <name type="common">Common octopus</name>
    <dbReference type="NCBI Taxonomy" id="6645"/>
    <lineage>
        <taxon>Eukaryota</taxon>
        <taxon>Metazoa</taxon>
        <taxon>Spiralia</taxon>
        <taxon>Lophotrochozoa</taxon>
        <taxon>Mollusca</taxon>
        <taxon>Cephalopoda</taxon>
        <taxon>Coleoidea</taxon>
        <taxon>Octopodiformes</taxon>
        <taxon>Octopoda</taxon>
        <taxon>Incirrata</taxon>
        <taxon>Octopodidae</taxon>
        <taxon>Octopus</taxon>
    </lineage>
</organism>
<dbReference type="PROSITE" id="PS50157">
    <property type="entry name" value="ZINC_FINGER_C2H2_2"/>
    <property type="match status" value="21"/>
</dbReference>
<comment type="subcellular location">
    <subcellularLocation>
        <location evidence="1">Nucleus</location>
    </subcellularLocation>
</comment>
<dbReference type="GO" id="GO:0005634">
    <property type="term" value="C:nucleus"/>
    <property type="evidence" value="ECO:0007669"/>
    <property type="project" value="UniProtKB-SubCell"/>
</dbReference>
<feature type="domain" description="C2H2-type" evidence="9">
    <location>
        <begin position="219"/>
        <end position="244"/>
    </location>
</feature>
<keyword evidence="3" id="KW-0677">Repeat</keyword>
<feature type="region of interest" description="Disordered" evidence="8">
    <location>
        <begin position="2291"/>
        <end position="2310"/>
    </location>
</feature>
<feature type="domain" description="C2H2-type" evidence="9">
    <location>
        <begin position="812"/>
        <end position="839"/>
    </location>
</feature>
<dbReference type="Proteomes" id="UP001162480">
    <property type="component" value="Chromosome 14"/>
</dbReference>
<feature type="region of interest" description="Disordered" evidence="8">
    <location>
        <begin position="193"/>
        <end position="214"/>
    </location>
</feature>
<evidence type="ECO:0000256" key="6">
    <source>
        <dbReference type="ARBA" id="ARBA00023242"/>
    </source>
</evidence>
<dbReference type="Gene3D" id="3.30.160.60">
    <property type="entry name" value="Classic Zinc Finger"/>
    <property type="match status" value="15"/>
</dbReference>
<feature type="compositionally biased region" description="Basic and acidic residues" evidence="8">
    <location>
        <begin position="767"/>
        <end position="777"/>
    </location>
</feature>
<evidence type="ECO:0000256" key="7">
    <source>
        <dbReference type="PROSITE-ProRule" id="PRU00042"/>
    </source>
</evidence>
<feature type="domain" description="C2H2-type" evidence="9">
    <location>
        <begin position="1606"/>
        <end position="1633"/>
    </location>
</feature>
<dbReference type="PROSITE" id="PS00028">
    <property type="entry name" value="ZINC_FINGER_C2H2_1"/>
    <property type="match status" value="21"/>
</dbReference>
<feature type="domain" description="C2H2-type" evidence="9">
    <location>
        <begin position="1113"/>
        <end position="1140"/>
    </location>
</feature>
<feature type="compositionally biased region" description="Basic residues" evidence="8">
    <location>
        <begin position="2758"/>
        <end position="2772"/>
    </location>
</feature>
<keyword evidence="2" id="KW-0479">Metal-binding</keyword>